<evidence type="ECO:0000256" key="2">
    <source>
        <dbReference type="ARBA" id="ARBA00023015"/>
    </source>
</evidence>
<evidence type="ECO:0000256" key="1">
    <source>
        <dbReference type="ARBA" id="ARBA00004123"/>
    </source>
</evidence>
<evidence type="ECO:0000313" key="9">
    <source>
        <dbReference type="Proteomes" id="UP000694941"/>
    </source>
</evidence>
<feature type="compositionally biased region" description="Low complexity" evidence="7">
    <location>
        <begin position="683"/>
        <end position="697"/>
    </location>
</feature>
<feature type="domain" description="Bromo" evidence="8">
    <location>
        <begin position="198"/>
        <end position="268"/>
    </location>
</feature>
<evidence type="ECO:0000256" key="4">
    <source>
        <dbReference type="ARBA" id="ARBA00023163"/>
    </source>
</evidence>
<feature type="compositionally biased region" description="Basic and acidic residues" evidence="7">
    <location>
        <begin position="702"/>
        <end position="711"/>
    </location>
</feature>
<keyword evidence="5" id="KW-0539">Nucleus</keyword>
<dbReference type="InterPro" id="IPR036427">
    <property type="entry name" value="Bromodomain-like_sf"/>
</dbReference>
<evidence type="ECO:0000256" key="5">
    <source>
        <dbReference type="ARBA" id="ARBA00023242"/>
    </source>
</evidence>
<dbReference type="PRINTS" id="PR00503">
    <property type="entry name" value="BROMODOMAIN"/>
</dbReference>
<accession>A0ABM1BHS4</accession>
<dbReference type="RefSeq" id="XP_013782259.1">
    <property type="nucleotide sequence ID" value="XM_013926805.2"/>
</dbReference>
<sequence length="758" mass="85291">MGSKKHKKHQKKEVPAFHEDRVEKPLKLVLKVGGSNSVHATTAPPPLPETPPHLSPQPPQLQPEQPFFHSFKQDYEESSTTKHKKSKKKKKKKSTDREKHERKHRHHHHGHHHHHHHHHHRCQPHCHQHERVREEKAEVIAQTEDDATTHEPPTKRQIVDDTSFAEQSFREPRSCRVKKKSSKTPLQLLLQYLLKIFQKRDPNQFFAWPVSDVIAPGYSSIIQHPMDFSTMKKKIDNKDYLSVMDFKMDLKLMCDNAMTYNRPDTVYYKAAKKMWHAGLKLLTKDQILGLNLPYLNELTMEEIGFDIRDLPSEIQETSQLGEESNYSGPILIDNKKSKYRGSSAPEPEIPGDDMSPEEILAMAQKAAKAAADRLTLECPNSKFGFLRQKSDGSTTLAILNPDGDATAASKEMKVNLEMLTGRLSQGTGTILGFKEDVKNIVKPVSYLNYGNYSSYAPQYDSTFANLSKEESDLLYSTYGDDLGVQYAHSLRGFAQDCDYVMTMVDNLLDTLTGGQHSETVKILNEKQKIKEEDERMLKVSKVLNQTNNISEWTFSLENDSSGFGERASPTDKHEDNTQRILDSSLLELGDGQRQEQSNKGSYQKIQHKLNETCGLLQDLAKVQHQRLSASPPPHLSHVSGPTTIEHELADKVRKKLTDLTSQVSPGSLVCVDSVRKALGITATTTSSTSATPASSPAQGTSRADEELPCNHEGDFITSNSPSHMCSEEINEQPVLDQDLQNFLETGPLLHICASPTAN</sequence>
<dbReference type="Proteomes" id="UP000694941">
    <property type="component" value="Unplaced"/>
</dbReference>
<keyword evidence="3 6" id="KW-0103">Bromodomain</keyword>
<dbReference type="Gene3D" id="1.20.920.10">
    <property type="entry name" value="Bromodomain-like"/>
    <property type="match status" value="1"/>
</dbReference>
<feature type="compositionally biased region" description="Basic and acidic residues" evidence="7">
    <location>
        <begin position="147"/>
        <end position="159"/>
    </location>
</feature>
<organism evidence="9 10">
    <name type="scientific">Limulus polyphemus</name>
    <name type="common">Atlantic horseshoe crab</name>
    <dbReference type="NCBI Taxonomy" id="6850"/>
    <lineage>
        <taxon>Eukaryota</taxon>
        <taxon>Metazoa</taxon>
        <taxon>Ecdysozoa</taxon>
        <taxon>Arthropoda</taxon>
        <taxon>Chelicerata</taxon>
        <taxon>Merostomata</taxon>
        <taxon>Xiphosura</taxon>
        <taxon>Limulidae</taxon>
        <taxon>Limulus</taxon>
    </lineage>
</organism>
<feature type="region of interest" description="Disordered" evidence="7">
    <location>
        <begin position="1"/>
        <end position="178"/>
    </location>
</feature>
<evidence type="ECO:0000256" key="3">
    <source>
        <dbReference type="ARBA" id="ARBA00023117"/>
    </source>
</evidence>
<dbReference type="PROSITE" id="PS50014">
    <property type="entry name" value="BROMODOMAIN_2"/>
    <property type="match status" value="1"/>
</dbReference>
<proteinExistence type="predicted"/>
<comment type="subcellular location">
    <subcellularLocation>
        <location evidence="1">Nucleus</location>
    </subcellularLocation>
</comment>
<feature type="compositionally biased region" description="Pro residues" evidence="7">
    <location>
        <begin position="43"/>
        <end position="61"/>
    </location>
</feature>
<dbReference type="SMART" id="SM00297">
    <property type="entry name" value="BROMO"/>
    <property type="match status" value="1"/>
</dbReference>
<keyword evidence="2" id="KW-0805">Transcription regulation</keyword>
<reference evidence="10" key="1">
    <citation type="submission" date="2025-08" db="UniProtKB">
        <authorList>
            <consortium name="RefSeq"/>
        </authorList>
    </citation>
    <scope>IDENTIFICATION</scope>
    <source>
        <tissue evidence="10">Muscle</tissue>
    </source>
</reference>
<dbReference type="Pfam" id="PF00439">
    <property type="entry name" value="Bromodomain"/>
    <property type="match status" value="1"/>
</dbReference>
<name>A0ABM1BHS4_LIMPO</name>
<evidence type="ECO:0000259" key="8">
    <source>
        <dbReference type="PROSITE" id="PS50014"/>
    </source>
</evidence>
<evidence type="ECO:0000313" key="10">
    <source>
        <dbReference type="RefSeq" id="XP_013782259.1"/>
    </source>
</evidence>
<keyword evidence="9" id="KW-1185">Reference proteome</keyword>
<dbReference type="InterPro" id="IPR021900">
    <property type="entry name" value="DUF3512"/>
</dbReference>
<keyword evidence="4" id="KW-0804">Transcription</keyword>
<evidence type="ECO:0000256" key="7">
    <source>
        <dbReference type="SAM" id="MobiDB-lite"/>
    </source>
</evidence>
<dbReference type="SUPFAM" id="SSF47370">
    <property type="entry name" value="Bromodomain"/>
    <property type="match status" value="1"/>
</dbReference>
<dbReference type="Pfam" id="PF12024">
    <property type="entry name" value="DUF3512"/>
    <property type="match status" value="1"/>
</dbReference>
<evidence type="ECO:0000256" key="6">
    <source>
        <dbReference type="PROSITE-ProRule" id="PRU00035"/>
    </source>
</evidence>
<gene>
    <name evidence="10" type="primary">LOC106466514</name>
</gene>
<dbReference type="GeneID" id="106466514"/>
<feature type="compositionally biased region" description="Basic residues" evidence="7">
    <location>
        <begin position="1"/>
        <end position="11"/>
    </location>
</feature>
<dbReference type="InterPro" id="IPR051831">
    <property type="entry name" value="Bromodomain_contain_prot"/>
</dbReference>
<feature type="compositionally biased region" description="Basic and acidic residues" evidence="7">
    <location>
        <begin position="12"/>
        <end position="26"/>
    </location>
</feature>
<dbReference type="PANTHER" id="PTHR22881:SF27">
    <property type="entry name" value="BROMODOMAIN CONTAINING 7_9"/>
    <property type="match status" value="1"/>
</dbReference>
<feature type="compositionally biased region" description="Basic and acidic residues" evidence="7">
    <location>
        <begin position="127"/>
        <end position="138"/>
    </location>
</feature>
<dbReference type="InterPro" id="IPR001487">
    <property type="entry name" value="Bromodomain"/>
</dbReference>
<feature type="compositionally biased region" description="Basic residues" evidence="7">
    <location>
        <begin position="81"/>
        <end position="126"/>
    </location>
</feature>
<feature type="region of interest" description="Disordered" evidence="7">
    <location>
        <begin position="683"/>
        <end position="711"/>
    </location>
</feature>
<protein>
    <submittedName>
        <fullName evidence="10">Bromodomain-containing protein 7-like</fullName>
    </submittedName>
</protein>
<dbReference type="PANTHER" id="PTHR22881">
    <property type="entry name" value="BROMODOMAIN CONTAINING PROTEIN"/>
    <property type="match status" value="1"/>
</dbReference>